<keyword evidence="8 10" id="KW-0472">Membrane</keyword>
<dbReference type="PANTHER" id="PTHR48164">
    <property type="entry name" value="DOLICHYL-DIPHOSPHOOLIGOSACCHARIDE--PROTEIN GLYCOSYLTRANSFERASE SUBUNIT 4"/>
    <property type="match status" value="1"/>
</dbReference>
<dbReference type="PANTHER" id="PTHR48164:SF1">
    <property type="entry name" value="DOLICHYL-DIPHOSPHOOLIGOSACCHARIDE--PROTEIN GLYCOSYLTRANSFERASE SUBUNIT 4"/>
    <property type="match status" value="1"/>
</dbReference>
<dbReference type="Proteomes" id="UP000267821">
    <property type="component" value="Unassembled WGS sequence"/>
</dbReference>
<dbReference type="GO" id="GO:0008250">
    <property type="term" value="C:oligosaccharyltransferase complex"/>
    <property type="evidence" value="ECO:0007669"/>
    <property type="project" value="TreeGrafter"/>
</dbReference>
<evidence type="ECO:0000256" key="5">
    <source>
        <dbReference type="ARBA" id="ARBA00022824"/>
    </source>
</evidence>
<feature type="region of interest" description="Disordered" evidence="9">
    <location>
        <begin position="33"/>
        <end position="58"/>
    </location>
</feature>
<dbReference type="InterPro" id="IPR051307">
    <property type="entry name" value="OST4"/>
</dbReference>
<dbReference type="InParanoid" id="A0A3N4L9M9"/>
<evidence type="ECO:0000256" key="10">
    <source>
        <dbReference type="SAM" id="Phobius"/>
    </source>
</evidence>
<keyword evidence="5" id="KW-0256">Endoplasmic reticulum</keyword>
<dbReference type="OrthoDB" id="2124077at2759"/>
<evidence type="ECO:0000256" key="1">
    <source>
        <dbReference type="ARBA" id="ARBA00004643"/>
    </source>
</evidence>
<reference evidence="11 12" key="1">
    <citation type="journal article" date="2018" name="Nat. Ecol. Evol.">
        <title>Pezizomycetes genomes reveal the molecular basis of ectomycorrhizal truffle lifestyle.</title>
        <authorList>
            <person name="Murat C."/>
            <person name="Payen T."/>
            <person name="Noel B."/>
            <person name="Kuo A."/>
            <person name="Morin E."/>
            <person name="Chen J."/>
            <person name="Kohler A."/>
            <person name="Krizsan K."/>
            <person name="Balestrini R."/>
            <person name="Da Silva C."/>
            <person name="Montanini B."/>
            <person name="Hainaut M."/>
            <person name="Levati E."/>
            <person name="Barry K.W."/>
            <person name="Belfiori B."/>
            <person name="Cichocki N."/>
            <person name="Clum A."/>
            <person name="Dockter R.B."/>
            <person name="Fauchery L."/>
            <person name="Guy J."/>
            <person name="Iotti M."/>
            <person name="Le Tacon F."/>
            <person name="Lindquist E.A."/>
            <person name="Lipzen A."/>
            <person name="Malagnac F."/>
            <person name="Mello A."/>
            <person name="Molinier V."/>
            <person name="Miyauchi S."/>
            <person name="Poulain J."/>
            <person name="Riccioni C."/>
            <person name="Rubini A."/>
            <person name="Sitrit Y."/>
            <person name="Splivallo R."/>
            <person name="Traeger S."/>
            <person name="Wang M."/>
            <person name="Zifcakova L."/>
            <person name="Wipf D."/>
            <person name="Zambonelli A."/>
            <person name="Paolocci F."/>
            <person name="Nowrousian M."/>
            <person name="Ottonello S."/>
            <person name="Baldrian P."/>
            <person name="Spatafora J.W."/>
            <person name="Henrissat B."/>
            <person name="Nagy L.G."/>
            <person name="Aury J.M."/>
            <person name="Wincker P."/>
            <person name="Grigoriev I.V."/>
            <person name="Bonfante P."/>
            <person name="Martin F.M."/>
        </authorList>
    </citation>
    <scope>NUCLEOTIDE SEQUENCE [LARGE SCALE GENOMIC DNA]</scope>
    <source>
        <strain evidence="11 12">ATCC MYA-4762</strain>
    </source>
</reference>
<keyword evidence="6" id="KW-0735">Signal-anchor</keyword>
<evidence type="ECO:0000313" key="11">
    <source>
        <dbReference type="EMBL" id="RPB19600.1"/>
    </source>
</evidence>
<keyword evidence="4 10" id="KW-0812">Transmembrane</keyword>
<comment type="subcellular location">
    <subcellularLocation>
        <location evidence="1">Endoplasmic reticulum membrane</location>
        <topology evidence="1">Single-pass type III membrane protein</topology>
    </subcellularLocation>
</comment>
<accession>A0A3N4L9M9</accession>
<proteinExistence type="inferred from homology"/>
<gene>
    <name evidence="11" type="ORF">L211DRAFT_793750</name>
</gene>
<evidence type="ECO:0000256" key="2">
    <source>
        <dbReference type="ARBA" id="ARBA00007685"/>
    </source>
</evidence>
<keyword evidence="12" id="KW-1185">Reference proteome</keyword>
<evidence type="ECO:0000313" key="12">
    <source>
        <dbReference type="Proteomes" id="UP000267821"/>
    </source>
</evidence>
<dbReference type="InterPro" id="IPR036330">
    <property type="entry name" value="Ost4p_sf"/>
</dbReference>
<feature type="transmembrane region" description="Helical" evidence="10">
    <location>
        <begin position="7"/>
        <end position="28"/>
    </location>
</feature>
<name>A0A3N4L9M9_9PEZI</name>
<evidence type="ECO:0000256" key="4">
    <source>
        <dbReference type="ARBA" id="ARBA00022692"/>
    </source>
</evidence>
<keyword evidence="7 10" id="KW-1133">Transmembrane helix</keyword>
<organism evidence="11 12">
    <name type="scientific">Terfezia boudieri ATCC MYA-4762</name>
    <dbReference type="NCBI Taxonomy" id="1051890"/>
    <lineage>
        <taxon>Eukaryota</taxon>
        <taxon>Fungi</taxon>
        <taxon>Dikarya</taxon>
        <taxon>Ascomycota</taxon>
        <taxon>Pezizomycotina</taxon>
        <taxon>Pezizomycetes</taxon>
        <taxon>Pezizales</taxon>
        <taxon>Pezizaceae</taxon>
        <taxon>Terfezia</taxon>
    </lineage>
</organism>
<dbReference type="AlphaFoldDB" id="A0A3N4L9M9"/>
<sequence length="58" mass="6281">MITDQQLNSLAIFLGTLMMGLIVLYHFLSVNDQDTGSKSTEEGAEKASKHKLSIVGAK</sequence>
<comment type="similarity">
    <text evidence="2">Belongs to the OST4 family.</text>
</comment>
<evidence type="ECO:0000256" key="9">
    <source>
        <dbReference type="SAM" id="MobiDB-lite"/>
    </source>
</evidence>
<dbReference type="EMBL" id="ML121587">
    <property type="protein sequence ID" value="RPB19600.1"/>
    <property type="molecule type" value="Genomic_DNA"/>
</dbReference>
<evidence type="ECO:0000256" key="8">
    <source>
        <dbReference type="ARBA" id="ARBA00023136"/>
    </source>
</evidence>
<dbReference type="Pfam" id="PF10215">
    <property type="entry name" value="Ost4"/>
    <property type="match status" value="1"/>
</dbReference>
<dbReference type="SUPFAM" id="SSF103464">
    <property type="entry name" value="Oligosaccharyltransferase subunit ost4p"/>
    <property type="match status" value="1"/>
</dbReference>
<dbReference type="InterPro" id="IPR018943">
    <property type="entry name" value="Oligosaccaryltransferase"/>
</dbReference>
<evidence type="ECO:0000256" key="7">
    <source>
        <dbReference type="ARBA" id="ARBA00022989"/>
    </source>
</evidence>
<dbReference type="GO" id="GO:0018279">
    <property type="term" value="P:protein N-linked glycosylation via asparagine"/>
    <property type="evidence" value="ECO:0007669"/>
    <property type="project" value="TreeGrafter"/>
</dbReference>
<evidence type="ECO:0000256" key="6">
    <source>
        <dbReference type="ARBA" id="ARBA00022968"/>
    </source>
</evidence>
<evidence type="ECO:0000256" key="3">
    <source>
        <dbReference type="ARBA" id="ARBA00017662"/>
    </source>
</evidence>
<protein>
    <recommendedName>
        <fullName evidence="3">Dolichyl-diphosphooligosaccharide--protein glycosyltransferase subunit 4</fullName>
    </recommendedName>
</protein>